<dbReference type="RefSeq" id="WP_178934929.1">
    <property type="nucleotide sequence ID" value="NZ_JACBAZ010000017.1"/>
</dbReference>
<evidence type="ECO:0000313" key="3">
    <source>
        <dbReference type="Proteomes" id="UP000557872"/>
    </source>
</evidence>
<dbReference type="Proteomes" id="UP000557872">
    <property type="component" value="Unassembled WGS sequence"/>
</dbReference>
<keyword evidence="1" id="KW-1133">Transmembrane helix</keyword>
<dbReference type="AlphaFoldDB" id="A0A851GIK2"/>
<gene>
    <name evidence="2" type="ORF">HW115_18570</name>
</gene>
<reference evidence="2 3" key="1">
    <citation type="submission" date="2020-07" db="EMBL/GenBank/DDBJ databases">
        <title>Roseicoccus Jingziensis gen. nov., sp. nov., isolated from coastal seawater.</title>
        <authorList>
            <person name="Feng X."/>
        </authorList>
    </citation>
    <scope>NUCLEOTIDE SEQUENCE [LARGE SCALE GENOMIC DNA]</scope>
    <source>
        <strain evidence="2 3">N1E253</strain>
    </source>
</reference>
<protein>
    <submittedName>
        <fullName evidence="2">Uncharacterized protein</fullName>
    </submittedName>
</protein>
<sequence length="95" mass="10432">MSTTSLEEVKAGAKIIASSLLSGFSILGFILSLIFNQENIAVFSLFLSLFFLYALTCSWFSVRPIQSILNWIAGYDSLENRIASDEGTDSQGIKN</sequence>
<keyword evidence="1" id="KW-0812">Transmembrane</keyword>
<organism evidence="2 3">
    <name type="scientific">Oceaniferula marina</name>
    <dbReference type="NCBI Taxonomy" id="2748318"/>
    <lineage>
        <taxon>Bacteria</taxon>
        <taxon>Pseudomonadati</taxon>
        <taxon>Verrucomicrobiota</taxon>
        <taxon>Verrucomicrobiia</taxon>
        <taxon>Verrucomicrobiales</taxon>
        <taxon>Verrucomicrobiaceae</taxon>
        <taxon>Oceaniferula</taxon>
    </lineage>
</organism>
<feature type="transmembrane region" description="Helical" evidence="1">
    <location>
        <begin position="12"/>
        <end position="34"/>
    </location>
</feature>
<evidence type="ECO:0000256" key="1">
    <source>
        <dbReference type="SAM" id="Phobius"/>
    </source>
</evidence>
<name>A0A851GIK2_9BACT</name>
<dbReference type="EMBL" id="JACBAZ010000017">
    <property type="protein sequence ID" value="NWK57628.1"/>
    <property type="molecule type" value="Genomic_DNA"/>
</dbReference>
<feature type="transmembrane region" description="Helical" evidence="1">
    <location>
        <begin position="40"/>
        <end position="62"/>
    </location>
</feature>
<accession>A0A851GIK2</accession>
<comment type="caution">
    <text evidence="2">The sequence shown here is derived from an EMBL/GenBank/DDBJ whole genome shotgun (WGS) entry which is preliminary data.</text>
</comment>
<evidence type="ECO:0000313" key="2">
    <source>
        <dbReference type="EMBL" id="NWK57628.1"/>
    </source>
</evidence>
<keyword evidence="3" id="KW-1185">Reference proteome</keyword>
<proteinExistence type="predicted"/>
<keyword evidence="1" id="KW-0472">Membrane</keyword>